<sequence length="93" mass="10246">MNTANLQLKGLIMAMASICDAIVEKELLTHQELNAALAKARKAVEDDDDHELSDANRAAILFPIRVLMLADEANKRGERFTFSDYAKAVGKLT</sequence>
<keyword evidence="1" id="KW-0614">Plasmid</keyword>
<gene>
    <name evidence="1" type="ORF">IE4771_PD00269</name>
</gene>
<name>A0A060IAW8_RHIET</name>
<dbReference type="KEGG" id="rei:IE4771_PD00269"/>
<dbReference type="EMBL" id="CP006990">
    <property type="protein sequence ID" value="AIC30824.1"/>
    <property type="molecule type" value="Genomic_DNA"/>
</dbReference>
<dbReference type="RefSeq" id="WP_040112194.1">
    <property type="nucleotide sequence ID" value="NZ_CP006990.1"/>
</dbReference>
<dbReference type="Proteomes" id="UP000027180">
    <property type="component" value="Plasmid pRetIE4771d"/>
</dbReference>
<proteinExistence type="predicted"/>
<evidence type="ECO:0000313" key="1">
    <source>
        <dbReference type="EMBL" id="AIC30824.1"/>
    </source>
</evidence>
<reference evidence="1 2" key="1">
    <citation type="submission" date="2013-12" db="EMBL/GenBank/DDBJ databases">
        <title>Complete genome sequence of Rhizobium etli bv. mimosae IE4771.</title>
        <authorList>
            <person name="Bustos P."/>
            <person name="Santamaria R.I."/>
            <person name="Lozano L."/>
            <person name="Ormeno-Orrillo E."/>
            <person name="Rogel M.A."/>
            <person name="Romero D."/>
            <person name="Cevallos M.A."/>
            <person name="Martinez-Romero E."/>
            <person name="Gonzalez V."/>
        </authorList>
    </citation>
    <scope>NUCLEOTIDE SEQUENCE [LARGE SCALE GENOMIC DNA]</scope>
    <source>
        <strain evidence="1 2">IE4771</strain>
        <plasmid evidence="2">Plasmid pRetIE4771d</plasmid>
    </source>
</reference>
<accession>A0A060IAW8</accession>
<dbReference type="AlphaFoldDB" id="A0A060IAW8"/>
<organism evidence="1 2">
    <name type="scientific">Rhizobium etli bv. mimosae str. IE4771</name>
    <dbReference type="NCBI Taxonomy" id="1432050"/>
    <lineage>
        <taxon>Bacteria</taxon>
        <taxon>Pseudomonadati</taxon>
        <taxon>Pseudomonadota</taxon>
        <taxon>Alphaproteobacteria</taxon>
        <taxon>Hyphomicrobiales</taxon>
        <taxon>Rhizobiaceae</taxon>
        <taxon>Rhizobium/Agrobacterium group</taxon>
        <taxon>Rhizobium</taxon>
    </lineage>
</organism>
<evidence type="ECO:0000313" key="2">
    <source>
        <dbReference type="Proteomes" id="UP000027180"/>
    </source>
</evidence>
<dbReference type="HOGENOM" id="CLU_159963_0_0_5"/>
<dbReference type="OrthoDB" id="7359436at2"/>
<protein>
    <submittedName>
        <fullName evidence="1">Uncharacterized protein</fullName>
    </submittedName>
</protein>
<geneLocation type="plasmid" evidence="1 2">
    <name>pRetIE4771d</name>
</geneLocation>